<protein>
    <submittedName>
        <fullName evidence="1">Uncharacterized protein</fullName>
    </submittedName>
</protein>
<dbReference type="EnsemblMetazoa" id="OVOC12514.1">
    <property type="protein sequence ID" value="OVOC12514.1"/>
    <property type="gene ID" value="WBGene00249323"/>
</dbReference>
<name>A0A8R1TMY4_ONCVO</name>
<reference evidence="1" key="2">
    <citation type="submission" date="2022-06" db="UniProtKB">
        <authorList>
            <consortium name="EnsemblMetazoa"/>
        </authorList>
    </citation>
    <scope>IDENTIFICATION</scope>
</reference>
<organism evidence="1 2">
    <name type="scientific">Onchocerca volvulus</name>
    <dbReference type="NCBI Taxonomy" id="6282"/>
    <lineage>
        <taxon>Eukaryota</taxon>
        <taxon>Metazoa</taxon>
        <taxon>Ecdysozoa</taxon>
        <taxon>Nematoda</taxon>
        <taxon>Chromadorea</taxon>
        <taxon>Rhabditida</taxon>
        <taxon>Spirurina</taxon>
        <taxon>Spiruromorpha</taxon>
        <taxon>Filarioidea</taxon>
        <taxon>Onchocercidae</taxon>
        <taxon>Onchocerca</taxon>
    </lineage>
</organism>
<dbReference type="InterPro" id="IPR036249">
    <property type="entry name" value="Thioredoxin-like_sf"/>
</dbReference>
<dbReference type="EMBL" id="CMVM020000503">
    <property type="status" value="NOT_ANNOTATED_CDS"/>
    <property type="molecule type" value="Genomic_DNA"/>
</dbReference>
<dbReference type="AlphaFoldDB" id="A0A8R1TMY4"/>
<dbReference type="SUPFAM" id="SSF52833">
    <property type="entry name" value="Thioredoxin-like"/>
    <property type="match status" value="1"/>
</dbReference>
<proteinExistence type="predicted"/>
<evidence type="ECO:0000313" key="1">
    <source>
        <dbReference type="EnsemblMetazoa" id="OVOC12514.1"/>
    </source>
</evidence>
<dbReference type="Gene3D" id="3.40.30.10">
    <property type="entry name" value="Glutaredoxin"/>
    <property type="match status" value="1"/>
</dbReference>
<keyword evidence="2" id="KW-1185">Reference proteome</keyword>
<evidence type="ECO:0000313" key="2">
    <source>
        <dbReference type="Proteomes" id="UP000024404"/>
    </source>
</evidence>
<dbReference type="Proteomes" id="UP000024404">
    <property type="component" value="Unassembled WGS sequence"/>
</dbReference>
<accession>A0A8R1TMY4</accession>
<reference evidence="2" key="1">
    <citation type="submission" date="2013-10" db="EMBL/GenBank/DDBJ databases">
        <title>Genome sequencing of Onchocerca volvulus.</title>
        <authorList>
            <person name="Cotton J."/>
            <person name="Tsai J."/>
            <person name="Stanley E."/>
            <person name="Tracey A."/>
            <person name="Holroyd N."/>
            <person name="Lustigman S."/>
            <person name="Berriman M."/>
        </authorList>
    </citation>
    <scope>NUCLEOTIDE SEQUENCE</scope>
</reference>
<sequence>MQKVGRLMNLVRSLLPVTGVTDLPRSPEHVQHIEELAMSPFFLTVTMIEQQAIRNGFVLSSGTAYAKSCIPFAVNDGGIGEVSSTLVFDIKKSISKDYEVFYDNSIARRATFVIDDETSRELSVATSVLIRRGLKRIESKQLL</sequence>